<evidence type="ECO:0000256" key="2">
    <source>
        <dbReference type="ARBA" id="ARBA00005402"/>
    </source>
</evidence>
<keyword evidence="11" id="KW-0443">Lipid metabolism</keyword>
<evidence type="ECO:0000256" key="3">
    <source>
        <dbReference type="ARBA" id="ARBA00022516"/>
    </source>
</evidence>
<keyword evidence="9" id="KW-0560">Oxidoreductase</keyword>
<evidence type="ECO:0000256" key="11">
    <source>
        <dbReference type="ARBA" id="ARBA00023098"/>
    </source>
</evidence>
<keyword evidence="14" id="KW-0753">Steroid metabolism</keyword>
<feature type="transmembrane region" description="Helical" evidence="18">
    <location>
        <begin position="302"/>
        <end position="320"/>
    </location>
</feature>
<evidence type="ECO:0000256" key="10">
    <source>
        <dbReference type="ARBA" id="ARBA00023011"/>
    </source>
</evidence>
<feature type="transmembrane region" description="Helical" evidence="18">
    <location>
        <begin position="120"/>
        <end position="142"/>
    </location>
</feature>
<dbReference type="PANTHER" id="PTHR21257">
    <property type="entry name" value="DELTA(14)-STEROL REDUCTASE"/>
    <property type="match status" value="1"/>
</dbReference>
<dbReference type="InterPro" id="IPR001171">
    <property type="entry name" value="ERG24_DHCR-like"/>
</dbReference>
<comment type="similarity">
    <text evidence="2">Belongs to the ERG4/ERG24 family.</text>
</comment>
<dbReference type="RefSeq" id="XP_002683543.1">
    <property type="nucleotide sequence ID" value="XM_002683497.1"/>
</dbReference>
<keyword evidence="13" id="KW-1207">Sterol metabolism</keyword>
<gene>
    <name evidence="19" type="ORF">NAEGRDRAFT_29477</name>
</gene>
<evidence type="ECO:0000256" key="1">
    <source>
        <dbReference type="ARBA" id="ARBA00004477"/>
    </source>
</evidence>
<dbReference type="PROSITE" id="PS01017">
    <property type="entry name" value="STEROL_REDUCT_1"/>
    <property type="match status" value="1"/>
</dbReference>
<comment type="catalytic activity">
    <reaction evidence="17">
        <text>ergosterol + NADP(+) = ergosta-5,7,22,24(28)-tetraen-3beta-ol + NADPH + H(+)</text>
        <dbReference type="Rhea" id="RHEA:18501"/>
        <dbReference type="ChEBI" id="CHEBI:15378"/>
        <dbReference type="ChEBI" id="CHEBI:16933"/>
        <dbReference type="ChEBI" id="CHEBI:18249"/>
        <dbReference type="ChEBI" id="CHEBI:57783"/>
        <dbReference type="ChEBI" id="CHEBI:58349"/>
        <dbReference type="EC" id="1.3.1.71"/>
    </reaction>
    <physiologicalReaction direction="right-to-left" evidence="17">
        <dbReference type="Rhea" id="RHEA:18503"/>
    </physiologicalReaction>
</comment>
<dbReference type="FunCoup" id="D2UYI5">
    <property type="interactions" value="69"/>
</dbReference>
<dbReference type="OrthoDB" id="5326588at2759"/>
<comment type="subcellular location">
    <subcellularLocation>
        <location evidence="1">Endoplasmic reticulum membrane</location>
        <topology evidence="1">Multi-pass membrane protein</topology>
    </subcellularLocation>
</comment>
<evidence type="ECO:0000256" key="15">
    <source>
        <dbReference type="ARBA" id="ARBA00029435"/>
    </source>
</evidence>
<evidence type="ECO:0000256" key="7">
    <source>
        <dbReference type="ARBA" id="ARBA00022955"/>
    </source>
</evidence>
<accession>D2UYI5</accession>
<dbReference type="InterPro" id="IPR018083">
    <property type="entry name" value="Sterol_reductase_CS"/>
</dbReference>
<dbReference type="Pfam" id="PF01222">
    <property type="entry name" value="ERG4_ERG24"/>
    <property type="match status" value="1"/>
</dbReference>
<keyword evidence="5" id="KW-0256">Endoplasmic reticulum</keyword>
<feature type="transmembrane region" description="Helical" evidence="18">
    <location>
        <begin position="385"/>
        <end position="406"/>
    </location>
</feature>
<dbReference type="Proteomes" id="UP000006671">
    <property type="component" value="Unassembled WGS sequence"/>
</dbReference>
<evidence type="ECO:0000256" key="4">
    <source>
        <dbReference type="ARBA" id="ARBA00022692"/>
    </source>
</evidence>
<protein>
    <recommendedName>
        <fullName evidence="16">Delta(24(24(1)))-sterol reductase</fullName>
        <ecNumber evidence="16">1.3.1.71</ecNumber>
    </recommendedName>
</protein>
<feature type="transmembrane region" description="Helical" evidence="18">
    <location>
        <begin position="269"/>
        <end position="290"/>
    </location>
</feature>
<dbReference type="GO" id="GO:0006696">
    <property type="term" value="P:ergosterol biosynthetic process"/>
    <property type="evidence" value="ECO:0007669"/>
    <property type="project" value="TreeGrafter"/>
</dbReference>
<evidence type="ECO:0000256" key="9">
    <source>
        <dbReference type="ARBA" id="ARBA00023002"/>
    </source>
</evidence>
<keyword evidence="10" id="KW-0756">Sterol biosynthesis</keyword>
<dbReference type="FunFam" id="1.20.120.1630:FF:000003">
    <property type="entry name" value="C-24(28) sterol reductase"/>
    <property type="match status" value="1"/>
</dbReference>
<dbReference type="GO" id="GO:0005789">
    <property type="term" value="C:endoplasmic reticulum membrane"/>
    <property type="evidence" value="ECO:0007669"/>
    <property type="project" value="UniProtKB-SubCell"/>
</dbReference>
<evidence type="ECO:0000256" key="14">
    <source>
        <dbReference type="ARBA" id="ARBA00023221"/>
    </source>
</evidence>
<keyword evidence="12 18" id="KW-0472">Membrane</keyword>
<feature type="transmembrane region" description="Helical" evidence="18">
    <location>
        <begin position="230"/>
        <end position="248"/>
    </location>
</feature>
<dbReference type="PANTHER" id="PTHR21257:SF31">
    <property type="entry name" value="DELTA(24(24(1)))-STEROL REDUCTASE ERG4"/>
    <property type="match status" value="1"/>
</dbReference>
<evidence type="ECO:0000256" key="6">
    <source>
        <dbReference type="ARBA" id="ARBA00022857"/>
    </source>
</evidence>
<keyword evidence="7" id="KW-0752">Steroid biosynthesis</keyword>
<dbReference type="OMA" id="QLPYFCN"/>
<keyword evidence="3" id="KW-0444">Lipid biosynthesis</keyword>
<feature type="transmembrane region" description="Helical" evidence="18">
    <location>
        <begin position="148"/>
        <end position="169"/>
    </location>
</feature>
<evidence type="ECO:0000256" key="5">
    <source>
        <dbReference type="ARBA" id="ARBA00022824"/>
    </source>
</evidence>
<reference evidence="19 20" key="1">
    <citation type="journal article" date="2010" name="Cell">
        <title>The genome of Naegleria gruberi illuminates early eukaryotic versatility.</title>
        <authorList>
            <person name="Fritz-Laylin L.K."/>
            <person name="Prochnik S.E."/>
            <person name="Ginger M.L."/>
            <person name="Dacks J.B."/>
            <person name="Carpenter M.L."/>
            <person name="Field M.C."/>
            <person name="Kuo A."/>
            <person name="Paredez A."/>
            <person name="Chapman J."/>
            <person name="Pham J."/>
            <person name="Shu S."/>
            <person name="Neupane R."/>
            <person name="Cipriano M."/>
            <person name="Mancuso J."/>
            <person name="Tu H."/>
            <person name="Salamov A."/>
            <person name="Lindquist E."/>
            <person name="Shapiro H."/>
            <person name="Lucas S."/>
            <person name="Grigoriev I.V."/>
            <person name="Cande W.Z."/>
            <person name="Fulton C."/>
            <person name="Rokhsar D.S."/>
            <person name="Dawson S.C."/>
        </authorList>
    </citation>
    <scope>NUCLEOTIDE SEQUENCE [LARGE SCALE GENOMIC DNA]</scope>
    <source>
        <strain evidence="19 20">NEG-M</strain>
    </source>
</reference>
<feature type="transmembrane region" description="Helical" evidence="18">
    <location>
        <begin position="78"/>
        <end position="99"/>
    </location>
</feature>
<sequence>MSTTAKEATVNRKDNGEDVDEGREFGGPWGCLAIIIFSHIIPYYYWYCLEFNNSKLVWFWDVDWQSAWAIAKPNWTAFNIYMGFITFEGLLAWLIPGHFHDGLPLKHEGNKRLVYNCNAIQSWYILLITVAVLYVTGIAPISMLLDNYASVLTVAMIFSNLVAAFTYFYTIAIGRQHRMSGNFIYDYFMGAILNPRLGPLDLKMFTEARISWVLLFMLTISAAAKQFEQLGYITGPMIFMITAHFLYCNAIMKGEECIVSTWDIFYEKWGWLLIFWNLAGVPFVYCYSSIYILKKGTEIDHPIWYIAILFAALLFAYYIWDVSQSQRNRFRMKKAGTFQVRNTFPQLPWGTLPDNAKALKTKAGSELLVDGVWAYARKPHYSADIIMALSWGLICGFGSFIPYFYFCFFTGMIIHRAHRDMERCRRKYKEDWDTYCNTVKYIYIPGII</sequence>
<comment type="pathway">
    <text evidence="15">Steroid metabolism; ergosterol biosynthesis.</text>
</comment>
<dbReference type="GeneID" id="8863839"/>
<evidence type="ECO:0000256" key="8">
    <source>
        <dbReference type="ARBA" id="ARBA00022989"/>
    </source>
</evidence>
<evidence type="ECO:0000256" key="16">
    <source>
        <dbReference type="ARBA" id="ARBA00038892"/>
    </source>
</evidence>
<dbReference type="EMBL" id="GG738845">
    <property type="protein sequence ID" value="EFC50799.1"/>
    <property type="molecule type" value="Genomic_DNA"/>
</dbReference>
<dbReference type="STRING" id="5762.D2UYI5"/>
<dbReference type="PROSITE" id="PS01018">
    <property type="entry name" value="STEROL_REDUCT_2"/>
    <property type="match status" value="1"/>
</dbReference>
<dbReference type="InParanoid" id="D2UYI5"/>
<dbReference type="KEGG" id="ngr:NAEGRDRAFT_29477"/>
<dbReference type="GO" id="GO:0000246">
    <property type="term" value="F:Delta24(24-1) sterol reductase activity"/>
    <property type="evidence" value="ECO:0007669"/>
    <property type="project" value="UniProtKB-EC"/>
</dbReference>
<organism evidence="20">
    <name type="scientific">Naegleria gruberi</name>
    <name type="common">Amoeba</name>
    <dbReference type="NCBI Taxonomy" id="5762"/>
    <lineage>
        <taxon>Eukaryota</taxon>
        <taxon>Discoba</taxon>
        <taxon>Heterolobosea</taxon>
        <taxon>Tetramitia</taxon>
        <taxon>Eutetramitia</taxon>
        <taxon>Vahlkampfiidae</taxon>
        <taxon>Naegleria</taxon>
    </lineage>
</organism>
<evidence type="ECO:0000313" key="20">
    <source>
        <dbReference type="Proteomes" id="UP000006671"/>
    </source>
</evidence>
<evidence type="ECO:0000256" key="12">
    <source>
        <dbReference type="ARBA" id="ARBA00023136"/>
    </source>
</evidence>
<evidence type="ECO:0000313" key="19">
    <source>
        <dbReference type="EMBL" id="EFC50799.1"/>
    </source>
</evidence>
<evidence type="ECO:0000256" key="18">
    <source>
        <dbReference type="SAM" id="Phobius"/>
    </source>
</evidence>
<proteinExistence type="inferred from homology"/>
<dbReference type="EC" id="1.3.1.71" evidence="16"/>
<keyword evidence="6" id="KW-0521">NADP</keyword>
<dbReference type="VEuPathDB" id="AmoebaDB:NAEGRDRAFT_29477"/>
<dbReference type="AlphaFoldDB" id="D2UYI5"/>
<keyword evidence="4 18" id="KW-0812">Transmembrane</keyword>
<dbReference type="Gene3D" id="1.20.120.1630">
    <property type="match status" value="1"/>
</dbReference>
<dbReference type="eggNOG" id="KOG1435">
    <property type="taxonomic scope" value="Eukaryota"/>
</dbReference>
<feature type="transmembrane region" description="Helical" evidence="18">
    <location>
        <begin position="29"/>
        <end position="47"/>
    </location>
</feature>
<evidence type="ECO:0000256" key="13">
    <source>
        <dbReference type="ARBA" id="ARBA00023166"/>
    </source>
</evidence>
<evidence type="ECO:0000256" key="17">
    <source>
        <dbReference type="ARBA" id="ARBA00048918"/>
    </source>
</evidence>
<name>D2UYI5_NAEGR</name>
<keyword evidence="8 18" id="KW-1133">Transmembrane helix</keyword>
<keyword evidence="20" id="KW-1185">Reference proteome</keyword>